<feature type="transmembrane region" description="Helical" evidence="11">
    <location>
        <begin position="76"/>
        <end position="98"/>
    </location>
</feature>
<feature type="compositionally biased region" description="Basic and acidic residues" evidence="10">
    <location>
        <begin position="257"/>
        <end position="268"/>
    </location>
</feature>
<dbReference type="PROSITE" id="PS50262">
    <property type="entry name" value="G_PROTEIN_RECEP_F1_2"/>
    <property type="match status" value="1"/>
</dbReference>
<protein>
    <submittedName>
        <fullName evidence="13">Melanopsin</fullName>
    </submittedName>
</protein>
<evidence type="ECO:0000313" key="13">
    <source>
        <dbReference type="EMBL" id="KAJ8041566.1"/>
    </source>
</evidence>
<evidence type="ECO:0000256" key="7">
    <source>
        <dbReference type="ARBA" id="ARBA00023170"/>
    </source>
</evidence>
<keyword evidence="3 9" id="KW-0812">Transmembrane</keyword>
<keyword evidence="6 11" id="KW-0472">Membrane</keyword>
<comment type="similarity">
    <text evidence="9">Belongs to the G-protein coupled receptor 1 family.</text>
</comment>
<evidence type="ECO:0000256" key="5">
    <source>
        <dbReference type="ARBA" id="ARBA00023040"/>
    </source>
</evidence>
<dbReference type="PROSITE" id="PS00237">
    <property type="entry name" value="G_PROTEIN_RECEP_F1_1"/>
    <property type="match status" value="1"/>
</dbReference>
<sequence length="364" mass="40735">MSTVLCVYEVCKLVGLSSHRQVTLVNVKMDPILQPSSEHIALGAIDLFLAIIAMFGNGMIILAVSLSSCLQTSANVFVINLAITDFLLALAAVVYSLSFWTQTNFTGLEIICAIAVAFAQTCVGCSIFTLASISVNRYLLVCKPRKIYELIFRRRVIALWIVTIWVLSSAATVLPLPFMIGELGFDEENHQCDAISSQELAAIYDHILAVAYFPIPLVVVIFCYTNIYLYVRRHNKQLRKQLDEQLPENSSSTAPTSERRSEHEDSPAKRRMSVKQIQITKNLFLIFCVFIVCLTPHALCSFIGCASHYTRTLVALNSLINPFVYGISHPYFRKVFVNLLKCKPVPEPSAFASWLYNLRSSHHA</sequence>
<dbReference type="Gene3D" id="1.20.1070.10">
    <property type="entry name" value="Rhodopsin 7-helix transmembrane proteins"/>
    <property type="match status" value="1"/>
</dbReference>
<evidence type="ECO:0000259" key="12">
    <source>
        <dbReference type="PROSITE" id="PS50262"/>
    </source>
</evidence>
<dbReference type="PANTHER" id="PTHR24228">
    <property type="entry name" value="B2 BRADYKININ RECEPTOR/ANGIOTENSIN II RECEPTOR"/>
    <property type="match status" value="1"/>
</dbReference>
<evidence type="ECO:0000256" key="2">
    <source>
        <dbReference type="ARBA" id="ARBA00022475"/>
    </source>
</evidence>
<dbReference type="SUPFAM" id="SSF81321">
    <property type="entry name" value="Family A G protein-coupled receptor-like"/>
    <property type="match status" value="1"/>
</dbReference>
<dbReference type="OrthoDB" id="5957092at2759"/>
<feature type="region of interest" description="Disordered" evidence="10">
    <location>
        <begin position="242"/>
        <end position="269"/>
    </location>
</feature>
<feature type="transmembrane region" description="Helical" evidence="11">
    <location>
        <begin position="156"/>
        <end position="180"/>
    </location>
</feature>
<comment type="caution">
    <text evidence="13">The sequence shown here is derived from an EMBL/GenBank/DDBJ whole genome shotgun (WGS) entry which is preliminary data.</text>
</comment>
<evidence type="ECO:0000313" key="14">
    <source>
        <dbReference type="Proteomes" id="UP001152320"/>
    </source>
</evidence>
<evidence type="ECO:0000256" key="11">
    <source>
        <dbReference type="SAM" id="Phobius"/>
    </source>
</evidence>
<feature type="compositionally biased region" description="Polar residues" evidence="10">
    <location>
        <begin position="247"/>
        <end position="256"/>
    </location>
</feature>
<name>A0A9Q1HDV4_HOLLE</name>
<dbReference type="InterPro" id="IPR017452">
    <property type="entry name" value="GPCR_Rhodpsn_7TM"/>
</dbReference>
<feature type="domain" description="G-protein coupled receptors family 1 profile" evidence="12">
    <location>
        <begin position="56"/>
        <end position="325"/>
    </location>
</feature>
<reference evidence="13" key="1">
    <citation type="submission" date="2021-10" db="EMBL/GenBank/DDBJ databases">
        <title>Tropical sea cucumber genome reveals ecological adaptation and Cuvierian tubules defense mechanism.</title>
        <authorList>
            <person name="Chen T."/>
        </authorList>
    </citation>
    <scope>NUCLEOTIDE SEQUENCE</scope>
    <source>
        <strain evidence="13">Nanhai2018</strain>
        <tissue evidence="13">Muscle</tissue>
    </source>
</reference>
<feature type="transmembrane region" description="Helical" evidence="11">
    <location>
        <begin position="279"/>
        <end position="299"/>
    </location>
</feature>
<dbReference type="InterPro" id="IPR000276">
    <property type="entry name" value="GPCR_Rhodpsn"/>
</dbReference>
<evidence type="ECO:0000256" key="9">
    <source>
        <dbReference type="RuleBase" id="RU000688"/>
    </source>
</evidence>
<keyword evidence="4 11" id="KW-1133">Transmembrane helix</keyword>
<feature type="transmembrane region" description="Helical" evidence="11">
    <location>
        <begin position="40"/>
        <end position="64"/>
    </location>
</feature>
<evidence type="ECO:0000256" key="3">
    <source>
        <dbReference type="ARBA" id="ARBA00022692"/>
    </source>
</evidence>
<dbReference type="PANTHER" id="PTHR24228:SF72">
    <property type="entry name" value="G-PROTEIN COUPLED RECEPTORS FAMILY 1 PROFILE DOMAIN-CONTAINING PROTEIN"/>
    <property type="match status" value="1"/>
</dbReference>
<comment type="subcellular location">
    <subcellularLocation>
        <location evidence="1">Cell membrane</location>
        <topology evidence="1">Multi-pass membrane protein</topology>
    </subcellularLocation>
</comment>
<organism evidence="13 14">
    <name type="scientific">Holothuria leucospilota</name>
    <name type="common">Black long sea cucumber</name>
    <name type="synonym">Mertensiothuria leucospilota</name>
    <dbReference type="NCBI Taxonomy" id="206669"/>
    <lineage>
        <taxon>Eukaryota</taxon>
        <taxon>Metazoa</taxon>
        <taxon>Echinodermata</taxon>
        <taxon>Eleutherozoa</taxon>
        <taxon>Echinozoa</taxon>
        <taxon>Holothuroidea</taxon>
        <taxon>Aspidochirotacea</taxon>
        <taxon>Aspidochirotida</taxon>
        <taxon>Holothuriidae</taxon>
        <taxon>Holothuria</taxon>
    </lineage>
</organism>
<evidence type="ECO:0000256" key="1">
    <source>
        <dbReference type="ARBA" id="ARBA00004651"/>
    </source>
</evidence>
<dbReference type="AlphaFoldDB" id="A0A9Q1HDV4"/>
<keyword evidence="2" id="KW-1003">Cell membrane</keyword>
<keyword evidence="7 9" id="KW-0675">Receptor</keyword>
<evidence type="ECO:0000256" key="6">
    <source>
        <dbReference type="ARBA" id="ARBA00023136"/>
    </source>
</evidence>
<dbReference type="GO" id="GO:0004930">
    <property type="term" value="F:G protein-coupled receptor activity"/>
    <property type="evidence" value="ECO:0007669"/>
    <property type="project" value="UniProtKB-KW"/>
</dbReference>
<evidence type="ECO:0000256" key="10">
    <source>
        <dbReference type="SAM" id="MobiDB-lite"/>
    </source>
</evidence>
<dbReference type="CDD" id="cd00637">
    <property type="entry name" value="7tm_classA_rhodopsin-like"/>
    <property type="match status" value="1"/>
</dbReference>
<keyword evidence="8 9" id="KW-0807">Transducer</keyword>
<dbReference type="EMBL" id="JAIZAY010000005">
    <property type="protein sequence ID" value="KAJ8041566.1"/>
    <property type="molecule type" value="Genomic_DNA"/>
</dbReference>
<accession>A0A9Q1HDV4</accession>
<feature type="transmembrane region" description="Helical" evidence="11">
    <location>
        <begin position="207"/>
        <end position="231"/>
    </location>
</feature>
<evidence type="ECO:0000256" key="8">
    <source>
        <dbReference type="ARBA" id="ARBA00023224"/>
    </source>
</evidence>
<feature type="transmembrane region" description="Helical" evidence="11">
    <location>
        <begin position="110"/>
        <end position="135"/>
    </location>
</feature>
<proteinExistence type="inferred from homology"/>
<keyword evidence="14" id="KW-1185">Reference proteome</keyword>
<dbReference type="GO" id="GO:0005886">
    <property type="term" value="C:plasma membrane"/>
    <property type="evidence" value="ECO:0007669"/>
    <property type="project" value="UniProtKB-SubCell"/>
</dbReference>
<dbReference type="PRINTS" id="PR00237">
    <property type="entry name" value="GPCRRHODOPSN"/>
</dbReference>
<evidence type="ECO:0000256" key="4">
    <source>
        <dbReference type="ARBA" id="ARBA00022989"/>
    </source>
</evidence>
<keyword evidence="5 9" id="KW-0297">G-protein coupled receptor</keyword>
<dbReference type="Pfam" id="PF00001">
    <property type="entry name" value="7tm_1"/>
    <property type="match status" value="1"/>
</dbReference>
<dbReference type="Proteomes" id="UP001152320">
    <property type="component" value="Chromosome 5"/>
</dbReference>
<gene>
    <name evidence="13" type="ORF">HOLleu_12424</name>
</gene>